<evidence type="ECO:0000313" key="3">
    <source>
        <dbReference type="Proteomes" id="UP000194218"/>
    </source>
</evidence>
<feature type="chain" id="PRO_5039595915" description="Secreted protein" evidence="1">
    <location>
        <begin position="23"/>
        <end position="115"/>
    </location>
</feature>
<dbReference type="AlphaFoldDB" id="A0A1W7CX16"/>
<dbReference type="OrthoDB" id="3872455at2"/>
<evidence type="ECO:0008006" key="4">
    <source>
        <dbReference type="Google" id="ProtNLM"/>
    </source>
</evidence>
<evidence type="ECO:0000256" key="1">
    <source>
        <dbReference type="SAM" id="SignalP"/>
    </source>
</evidence>
<reference evidence="2 3" key="1">
    <citation type="submission" date="2017-05" db="EMBL/GenBank/DDBJ databases">
        <title>Complete genome sequence of Streptomyces sp. SCSIO 03032 revealed the diverse biosynthetic pathways for its bioactive secondary metabolites.</title>
        <authorList>
            <person name="Ma L."/>
            <person name="Zhu Y."/>
            <person name="Zhang W."/>
            <person name="Zhang G."/>
            <person name="Tian X."/>
            <person name="Zhang S."/>
            <person name="Zhang C."/>
        </authorList>
    </citation>
    <scope>NUCLEOTIDE SEQUENCE [LARGE SCALE GENOMIC DNA]</scope>
    <source>
        <strain evidence="2 3">SCSIO 03032</strain>
    </source>
</reference>
<evidence type="ECO:0000313" key="2">
    <source>
        <dbReference type="EMBL" id="ARQ69276.1"/>
    </source>
</evidence>
<dbReference type="KEGG" id="smao:CAG99_10725"/>
<sequence>MTHLSRAIGLAGLSAGAVLASAGGAAAVPVAPLVVPVALGSAEAALDPALDLQLHPLANTTTDPLANTVETQVADFQPVSTGIVTGPLTEGASARELPGAIAAGLLGGLPVRPAS</sequence>
<dbReference type="EMBL" id="CP021121">
    <property type="protein sequence ID" value="ARQ69276.1"/>
    <property type="molecule type" value="Genomic_DNA"/>
</dbReference>
<dbReference type="RefSeq" id="WP_086158994.1">
    <property type="nucleotide sequence ID" value="NZ_CP021121.1"/>
</dbReference>
<gene>
    <name evidence="2" type="ORF">CAG99_10725</name>
</gene>
<dbReference type="Proteomes" id="UP000194218">
    <property type="component" value="Chromosome"/>
</dbReference>
<protein>
    <recommendedName>
        <fullName evidence="4">Secreted protein</fullName>
    </recommendedName>
</protein>
<keyword evidence="1" id="KW-0732">Signal</keyword>
<name>A0A1W7CX16_9ACTN</name>
<keyword evidence="3" id="KW-1185">Reference proteome</keyword>
<feature type="signal peptide" evidence="1">
    <location>
        <begin position="1"/>
        <end position="22"/>
    </location>
</feature>
<organism evidence="2 3">
    <name type="scientific">Streptomyces marincola</name>
    <dbReference type="NCBI Taxonomy" id="2878388"/>
    <lineage>
        <taxon>Bacteria</taxon>
        <taxon>Bacillati</taxon>
        <taxon>Actinomycetota</taxon>
        <taxon>Actinomycetes</taxon>
        <taxon>Kitasatosporales</taxon>
        <taxon>Streptomycetaceae</taxon>
        <taxon>Streptomyces</taxon>
    </lineage>
</organism>
<accession>A0A1W7CX16</accession>
<proteinExistence type="predicted"/>